<dbReference type="AlphaFoldDB" id="A0A9K3HAK4"/>
<sequence>MAIISDRANSIHLAVRNVFPHVYHGLCCRHLMMNLRLPSDKKKENEKLWWKTCKSYRLSDFNESFNALCLAVPRVRHTLTSIGFGRWARAHCPGNRYHYMTSNSAESINALSRHSRKMPVTQLLEFFRQSVQKWFYDRRLQGIHEKHLLTQWAQKKIFKKIEGSRTWTVAGIELNSYSVADSGKGGLVDFVNGTCSCRVWQVSGLPCGHVIAVSKFLGETDCSKYCFPCYSNEVYKKTYEEAIYPLPHRSEWETPEDLINLQPPHMTKRQAGRPRENNRILSRGEEPTPLYCSRCNSYGHHRDVCRQPMPSEVRTRKHPDKGKGKETDNPDDFTQSPADYMYPSFNLGDF</sequence>
<dbReference type="Pfam" id="PF04434">
    <property type="entry name" value="SWIM"/>
    <property type="match status" value="1"/>
</dbReference>
<dbReference type="InterPro" id="IPR007527">
    <property type="entry name" value="Znf_SWIM"/>
</dbReference>
<proteinExistence type="predicted"/>
<dbReference type="PANTHER" id="PTHR31973">
    <property type="entry name" value="POLYPROTEIN, PUTATIVE-RELATED"/>
    <property type="match status" value="1"/>
</dbReference>
<feature type="region of interest" description="Disordered" evidence="5">
    <location>
        <begin position="264"/>
        <end position="283"/>
    </location>
</feature>
<keyword evidence="3" id="KW-0862">Zinc</keyword>
<dbReference type="SMART" id="SM00575">
    <property type="entry name" value="ZnF_PMZ"/>
    <property type="match status" value="1"/>
</dbReference>
<dbReference type="PROSITE" id="PS50966">
    <property type="entry name" value="ZF_SWIM"/>
    <property type="match status" value="1"/>
</dbReference>
<evidence type="ECO:0000256" key="5">
    <source>
        <dbReference type="SAM" id="MobiDB-lite"/>
    </source>
</evidence>
<dbReference type="EMBL" id="MNCJ02000329">
    <property type="protein sequence ID" value="KAF5771354.1"/>
    <property type="molecule type" value="Genomic_DNA"/>
</dbReference>
<evidence type="ECO:0000256" key="4">
    <source>
        <dbReference type="PROSITE-ProRule" id="PRU00325"/>
    </source>
</evidence>
<gene>
    <name evidence="7" type="ORF">HanXRQr2_Chr14g0669661</name>
</gene>
<evidence type="ECO:0000256" key="2">
    <source>
        <dbReference type="ARBA" id="ARBA00022771"/>
    </source>
</evidence>
<comment type="caution">
    <text evidence="7">The sequence shown here is derived from an EMBL/GenBank/DDBJ whole genome shotgun (WGS) entry which is preliminary data.</text>
</comment>
<feature type="region of interest" description="Disordered" evidence="5">
    <location>
        <begin position="306"/>
        <end position="350"/>
    </location>
</feature>
<evidence type="ECO:0000259" key="6">
    <source>
        <dbReference type="PROSITE" id="PS50966"/>
    </source>
</evidence>
<keyword evidence="2 4" id="KW-0863">Zinc-finger</keyword>
<dbReference type="InterPro" id="IPR006564">
    <property type="entry name" value="Znf_PMZ"/>
</dbReference>
<dbReference type="GO" id="GO:0008270">
    <property type="term" value="F:zinc ion binding"/>
    <property type="evidence" value="ECO:0007669"/>
    <property type="project" value="UniProtKB-KW"/>
</dbReference>
<evidence type="ECO:0000256" key="1">
    <source>
        <dbReference type="ARBA" id="ARBA00022723"/>
    </source>
</evidence>
<feature type="compositionally biased region" description="Basic and acidic residues" evidence="5">
    <location>
        <begin position="273"/>
        <end position="283"/>
    </location>
</feature>
<dbReference type="PANTHER" id="PTHR31973:SF185">
    <property type="entry name" value="TRANSPOSASE, MUDR, PLANT, MULE TRANSPOSASE DOMAIN-CONTAINING PROTEIN"/>
    <property type="match status" value="1"/>
</dbReference>
<keyword evidence="1" id="KW-0479">Metal-binding</keyword>
<dbReference type="Proteomes" id="UP000215914">
    <property type="component" value="Unassembled WGS sequence"/>
</dbReference>
<reference evidence="7" key="1">
    <citation type="journal article" date="2017" name="Nature">
        <title>The sunflower genome provides insights into oil metabolism, flowering and Asterid evolution.</title>
        <authorList>
            <person name="Badouin H."/>
            <person name="Gouzy J."/>
            <person name="Grassa C.J."/>
            <person name="Murat F."/>
            <person name="Staton S.E."/>
            <person name="Cottret L."/>
            <person name="Lelandais-Briere C."/>
            <person name="Owens G.L."/>
            <person name="Carrere S."/>
            <person name="Mayjonade B."/>
            <person name="Legrand L."/>
            <person name="Gill N."/>
            <person name="Kane N.C."/>
            <person name="Bowers J.E."/>
            <person name="Hubner S."/>
            <person name="Bellec A."/>
            <person name="Berard A."/>
            <person name="Berges H."/>
            <person name="Blanchet N."/>
            <person name="Boniface M.C."/>
            <person name="Brunel D."/>
            <person name="Catrice O."/>
            <person name="Chaidir N."/>
            <person name="Claudel C."/>
            <person name="Donnadieu C."/>
            <person name="Faraut T."/>
            <person name="Fievet G."/>
            <person name="Helmstetter N."/>
            <person name="King M."/>
            <person name="Knapp S.J."/>
            <person name="Lai Z."/>
            <person name="Le Paslier M.C."/>
            <person name="Lippi Y."/>
            <person name="Lorenzon L."/>
            <person name="Mandel J.R."/>
            <person name="Marage G."/>
            <person name="Marchand G."/>
            <person name="Marquand E."/>
            <person name="Bret-Mestries E."/>
            <person name="Morien E."/>
            <person name="Nambeesan S."/>
            <person name="Nguyen T."/>
            <person name="Pegot-Espagnet P."/>
            <person name="Pouilly N."/>
            <person name="Raftis F."/>
            <person name="Sallet E."/>
            <person name="Schiex T."/>
            <person name="Thomas J."/>
            <person name="Vandecasteele C."/>
            <person name="Vares D."/>
            <person name="Vear F."/>
            <person name="Vautrin S."/>
            <person name="Crespi M."/>
            <person name="Mangin B."/>
            <person name="Burke J.M."/>
            <person name="Salse J."/>
            <person name="Munos S."/>
            <person name="Vincourt P."/>
            <person name="Rieseberg L.H."/>
            <person name="Langlade N.B."/>
        </authorList>
    </citation>
    <scope>NUCLEOTIDE SEQUENCE</scope>
    <source>
        <tissue evidence="7">Leaves</tissue>
    </source>
</reference>
<evidence type="ECO:0000256" key="3">
    <source>
        <dbReference type="ARBA" id="ARBA00022833"/>
    </source>
</evidence>
<organism evidence="7 8">
    <name type="scientific">Helianthus annuus</name>
    <name type="common">Common sunflower</name>
    <dbReference type="NCBI Taxonomy" id="4232"/>
    <lineage>
        <taxon>Eukaryota</taxon>
        <taxon>Viridiplantae</taxon>
        <taxon>Streptophyta</taxon>
        <taxon>Embryophyta</taxon>
        <taxon>Tracheophyta</taxon>
        <taxon>Spermatophyta</taxon>
        <taxon>Magnoliopsida</taxon>
        <taxon>eudicotyledons</taxon>
        <taxon>Gunneridae</taxon>
        <taxon>Pentapetalae</taxon>
        <taxon>asterids</taxon>
        <taxon>campanulids</taxon>
        <taxon>Asterales</taxon>
        <taxon>Asteraceae</taxon>
        <taxon>Asteroideae</taxon>
        <taxon>Heliantheae alliance</taxon>
        <taxon>Heliantheae</taxon>
        <taxon>Helianthus</taxon>
    </lineage>
</organism>
<accession>A0A9K3HAK4</accession>
<evidence type="ECO:0000313" key="7">
    <source>
        <dbReference type="EMBL" id="KAF5771354.1"/>
    </source>
</evidence>
<keyword evidence="8" id="KW-1185">Reference proteome</keyword>
<reference evidence="7" key="2">
    <citation type="submission" date="2020-06" db="EMBL/GenBank/DDBJ databases">
        <title>Helianthus annuus Genome sequencing and assembly Release 2.</title>
        <authorList>
            <person name="Gouzy J."/>
            <person name="Langlade N."/>
            <person name="Munos S."/>
        </authorList>
    </citation>
    <scope>NUCLEOTIDE SEQUENCE</scope>
    <source>
        <tissue evidence="7">Leaves</tissue>
    </source>
</reference>
<evidence type="ECO:0000313" key="8">
    <source>
        <dbReference type="Proteomes" id="UP000215914"/>
    </source>
</evidence>
<feature type="domain" description="SWIM-type" evidence="6">
    <location>
        <begin position="177"/>
        <end position="218"/>
    </location>
</feature>
<name>A0A9K3HAK4_HELAN</name>
<dbReference type="Gramene" id="mRNA:HanXRQr2_Chr14g0669661">
    <property type="protein sequence ID" value="CDS:HanXRQr2_Chr14g0669661.1"/>
    <property type="gene ID" value="HanXRQr2_Chr14g0669661"/>
</dbReference>
<protein>
    <submittedName>
        <fullName evidence="7">Transcription factor interactor and regulator CCHC(Zn) family</fullName>
    </submittedName>
</protein>